<accession>A0ABX4YKR9</accession>
<reference evidence="1" key="1">
    <citation type="submission" date="2018-01" db="EMBL/GenBank/DDBJ databases">
        <title>Genomic characterization of Leptospira inadai serogroup Lyme isolated from captured rat in Brazil and comparative analysis with human reference strain.</title>
        <authorList>
            <person name="Moreno L.Z."/>
            <person name="Loureiro A.P."/>
            <person name="Miraglia F."/>
            <person name="Kremer F.S."/>
            <person name="Eslabao M.R."/>
            <person name="Dellagostin O.A."/>
            <person name="Lilenbaum W."/>
            <person name="Moreno A.M."/>
        </authorList>
    </citation>
    <scope>NUCLEOTIDE SEQUENCE [LARGE SCALE GENOMIC DNA]</scope>
    <source>
        <strain evidence="1">M34/99</strain>
    </source>
</reference>
<name>A0ABX4YKR9_9LEPT</name>
<proteinExistence type="predicted"/>
<keyword evidence="2" id="KW-1185">Reference proteome</keyword>
<sequence>MAHFFATRGFLCSVTVTKALFATCRMNKEQDGGLPSIGNPRLCLAHLRTDALAFSEDRGQRTEDRTLASRVSMFWRKILMVAGDFPLLL</sequence>
<gene>
    <name evidence="1" type="ORF">BES34_008320</name>
</gene>
<evidence type="ECO:0008006" key="3">
    <source>
        <dbReference type="Google" id="ProtNLM"/>
    </source>
</evidence>
<dbReference type="Proteomes" id="UP000094669">
    <property type="component" value="Unassembled WGS sequence"/>
</dbReference>
<evidence type="ECO:0000313" key="1">
    <source>
        <dbReference type="EMBL" id="PNV75617.1"/>
    </source>
</evidence>
<protein>
    <recommendedName>
        <fullName evidence="3">Lipoprotein</fullName>
    </recommendedName>
</protein>
<dbReference type="EMBL" id="MCRM02000006">
    <property type="protein sequence ID" value="PNV75617.1"/>
    <property type="molecule type" value="Genomic_DNA"/>
</dbReference>
<organism evidence="1 2">
    <name type="scientific">Leptospira inadai serovar Lyme</name>
    <dbReference type="NCBI Taxonomy" id="293084"/>
    <lineage>
        <taxon>Bacteria</taxon>
        <taxon>Pseudomonadati</taxon>
        <taxon>Spirochaetota</taxon>
        <taxon>Spirochaetia</taxon>
        <taxon>Leptospirales</taxon>
        <taxon>Leptospiraceae</taxon>
        <taxon>Leptospira</taxon>
    </lineage>
</organism>
<comment type="caution">
    <text evidence="1">The sequence shown here is derived from an EMBL/GenBank/DDBJ whole genome shotgun (WGS) entry which is preliminary data.</text>
</comment>
<evidence type="ECO:0000313" key="2">
    <source>
        <dbReference type="Proteomes" id="UP000094669"/>
    </source>
</evidence>